<dbReference type="InterPro" id="IPR036424">
    <property type="entry name" value="UPP_synth-like_sf"/>
</dbReference>
<evidence type="ECO:0000256" key="6">
    <source>
        <dbReference type="ARBA" id="ARBA00022679"/>
    </source>
</evidence>
<sequence length="362" mass="40791">MATTGYGPQESTAFRKGTVAGRPLTREEREQMLKPYLPPEPSSSSPSPSRPPTPSQKPRKQGSKHHRRPKPGIVRHGLHVLIYAVVSAIFSIFFRFRRAYRLVRSKVAAVLYYHHRTPEFIQRDVKNLDRLPQHLSVIVDYHESDDDQGNAGIEGLMNDVCEIAAWTASAGIPNLSIYERTGKLKNYMPDTHTAISRTLESYFGPRRKPTLSLRAPHLQSYSPPRTPPFSSTTIPDSSSPSPSSNDPVKHDRQHLNVLLLSAEDGRDTLLDLTKTLSQMGQNGNLHQSQITADLIDAELREAVSEEPDLLILFSPTVVLKGYPPWQLRLTEIFHLPDNKGVNYQVFVRALHNFARAEMRLGR</sequence>
<comment type="caution">
    <text evidence="15">The sequence shown here is derived from an EMBL/GenBank/DDBJ whole genome shotgun (WGS) entry which is preliminary data.</text>
</comment>
<feature type="region of interest" description="Disordered" evidence="13">
    <location>
        <begin position="213"/>
        <end position="250"/>
    </location>
</feature>
<evidence type="ECO:0000256" key="4">
    <source>
        <dbReference type="ARBA" id="ARBA00005432"/>
    </source>
</evidence>
<feature type="compositionally biased region" description="Basic residues" evidence="13">
    <location>
        <begin position="57"/>
        <end position="70"/>
    </location>
</feature>
<dbReference type="SUPFAM" id="SSF64005">
    <property type="entry name" value="Undecaprenyl diphosphate synthase"/>
    <property type="match status" value="1"/>
</dbReference>
<keyword evidence="9" id="KW-0460">Magnesium</keyword>
<evidence type="ECO:0000256" key="14">
    <source>
        <dbReference type="SAM" id="Phobius"/>
    </source>
</evidence>
<dbReference type="STRING" id="1231657.A0A1Y2AAU8"/>
<dbReference type="GO" id="GO:0045547">
    <property type="term" value="F:ditrans,polycis-polyprenyl diphosphate synthase [(2E,6E)-farnesyl diphosphate specific] activity"/>
    <property type="evidence" value="ECO:0007669"/>
    <property type="project" value="UniProtKB-EC"/>
</dbReference>
<keyword evidence="6" id="KW-0808">Transferase</keyword>
<dbReference type="InterPro" id="IPR038887">
    <property type="entry name" value="Nus1/NgBR"/>
</dbReference>
<evidence type="ECO:0000256" key="11">
    <source>
        <dbReference type="ARBA" id="ARBA00023136"/>
    </source>
</evidence>
<reference evidence="15 16" key="1">
    <citation type="submission" date="2016-07" db="EMBL/GenBank/DDBJ databases">
        <title>Pervasive Adenine N6-methylation of Active Genes in Fungi.</title>
        <authorList>
            <consortium name="DOE Joint Genome Institute"/>
            <person name="Mondo S.J."/>
            <person name="Dannebaum R.O."/>
            <person name="Kuo R.C."/>
            <person name="Labutti K."/>
            <person name="Haridas S."/>
            <person name="Kuo A."/>
            <person name="Salamov A."/>
            <person name="Ahrendt S.R."/>
            <person name="Lipzen A."/>
            <person name="Sullivan W."/>
            <person name="Andreopoulos W.B."/>
            <person name="Clum A."/>
            <person name="Lindquist E."/>
            <person name="Daum C."/>
            <person name="Ramamoorthy G.K."/>
            <person name="Gryganskyi A."/>
            <person name="Culley D."/>
            <person name="Magnuson J.K."/>
            <person name="James T.Y."/>
            <person name="O'Malley M.A."/>
            <person name="Stajich J.E."/>
            <person name="Spatafora J.W."/>
            <person name="Visel A."/>
            <person name="Grigoriev I.V."/>
        </authorList>
    </citation>
    <scope>NUCLEOTIDE SEQUENCE [LARGE SCALE GENOMIC DNA]</scope>
    <source>
        <strain evidence="15 16">CBS 115471</strain>
    </source>
</reference>
<dbReference type="EMBL" id="MCFA01000002">
    <property type="protein sequence ID" value="ORY19417.1"/>
    <property type="molecule type" value="Genomic_DNA"/>
</dbReference>
<evidence type="ECO:0000313" key="16">
    <source>
        <dbReference type="Proteomes" id="UP000193144"/>
    </source>
</evidence>
<feature type="region of interest" description="Disordered" evidence="13">
    <location>
        <begin position="1"/>
        <end position="71"/>
    </location>
</feature>
<evidence type="ECO:0000256" key="8">
    <source>
        <dbReference type="ARBA" id="ARBA00022824"/>
    </source>
</evidence>
<evidence type="ECO:0000256" key="9">
    <source>
        <dbReference type="ARBA" id="ARBA00022842"/>
    </source>
</evidence>
<dbReference type="PANTHER" id="PTHR21528:SF0">
    <property type="entry name" value="DEHYDRODOLICHYL DIPHOSPHATE SYNTHASE COMPLEX SUBUNIT NUS1"/>
    <property type="match status" value="1"/>
</dbReference>
<accession>A0A1Y2AAU8</accession>
<evidence type="ECO:0000256" key="7">
    <source>
        <dbReference type="ARBA" id="ARBA00022692"/>
    </source>
</evidence>
<dbReference type="AlphaFoldDB" id="A0A1Y2AAU8"/>
<comment type="subcellular location">
    <subcellularLocation>
        <location evidence="2">Endoplasmic reticulum membrane</location>
    </subcellularLocation>
</comment>
<protein>
    <recommendedName>
        <fullName evidence="5">ditrans,polycis-polyprenyl diphosphate synthase [(2E,6E)-farnesyldiphosphate specific]</fullName>
        <ecNumber evidence="5">2.5.1.87</ecNumber>
    </recommendedName>
</protein>
<proteinExistence type="inferred from homology"/>
<organism evidence="15 16">
    <name type="scientific">Clohesyomyces aquaticus</name>
    <dbReference type="NCBI Taxonomy" id="1231657"/>
    <lineage>
        <taxon>Eukaryota</taxon>
        <taxon>Fungi</taxon>
        <taxon>Dikarya</taxon>
        <taxon>Ascomycota</taxon>
        <taxon>Pezizomycotina</taxon>
        <taxon>Dothideomycetes</taxon>
        <taxon>Pleosporomycetidae</taxon>
        <taxon>Pleosporales</taxon>
        <taxon>Lindgomycetaceae</taxon>
        <taxon>Clohesyomyces</taxon>
    </lineage>
</organism>
<comment type="pathway">
    <text evidence="3">Protein modification; protein glycosylation.</text>
</comment>
<keyword evidence="8" id="KW-0256">Endoplasmic reticulum</keyword>
<comment type="catalytic activity">
    <reaction evidence="12">
        <text>n isopentenyl diphosphate + (2E,6E)-farnesyl diphosphate = a di-trans,poly-cis-polyprenyl diphosphate + n diphosphate</text>
        <dbReference type="Rhea" id="RHEA:53008"/>
        <dbReference type="Rhea" id="RHEA-COMP:19494"/>
        <dbReference type="ChEBI" id="CHEBI:33019"/>
        <dbReference type="ChEBI" id="CHEBI:128769"/>
        <dbReference type="ChEBI" id="CHEBI:136960"/>
        <dbReference type="ChEBI" id="CHEBI:175763"/>
        <dbReference type="EC" id="2.5.1.87"/>
    </reaction>
</comment>
<dbReference type="OrthoDB" id="19639at2759"/>
<evidence type="ECO:0000256" key="2">
    <source>
        <dbReference type="ARBA" id="ARBA00004586"/>
    </source>
</evidence>
<evidence type="ECO:0000256" key="12">
    <source>
        <dbReference type="ARBA" id="ARBA00047353"/>
    </source>
</evidence>
<evidence type="ECO:0000256" key="10">
    <source>
        <dbReference type="ARBA" id="ARBA00022989"/>
    </source>
</evidence>
<gene>
    <name evidence="15" type="ORF">BCR34DRAFT_552013</name>
</gene>
<comment type="similarity">
    <text evidence="4">Belongs to the UPP synthase family.</text>
</comment>
<dbReference type="Proteomes" id="UP000193144">
    <property type="component" value="Unassembled WGS sequence"/>
</dbReference>
<dbReference type="EC" id="2.5.1.87" evidence="5"/>
<evidence type="ECO:0000256" key="13">
    <source>
        <dbReference type="SAM" id="MobiDB-lite"/>
    </source>
</evidence>
<evidence type="ECO:0000313" key="15">
    <source>
        <dbReference type="EMBL" id="ORY19417.1"/>
    </source>
</evidence>
<keyword evidence="16" id="KW-1185">Reference proteome</keyword>
<dbReference type="UniPathway" id="UPA00378"/>
<keyword evidence="11 14" id="KW-0472">Membrane</keyword>
<evidence type="ECO:0000256" key="3">
    <source>
        <dbReference type="ARBA" id="ARBA00004922"/>
    </source>
</evidence>
<keyword evidence="7 14" id="KW-0812">Transmembrane</keyword>
<comment type="cofactor">
    <cofactor evidence="1">
        <name>Mg(2+)</name>
        <dbReference type="ChEBI" id="CHEBI:18420"/>
    </cofactor>
</comment>
<name>A0A1Y2AAU8_9PLEO</name>
<evidence type="ECO:0000256" key="1">
    <source>
        <dbReference type="ARBA" id="ARBA00001946"/>
    </source>
</evidence>
<dbReference type="GO" id="GO:1904423">
    <property type="term" value="C:dehydrodolichyl diphosphate synthase complex"/>
    <property type="evidence" value="ECO:0007669"/>
    <property type="project" value="InterPro"/>
</dbReference>
<keyword evidence="10 14" id="KW-1133">Transmembrane helix</keyword>
<dbReference type="Gene3D" id="3.40.1180.10">
    <property type="entry name" value="Decaprenyl diphosphate synthase-like"/>
    <property type="match status" value="1"/>
</dbReference>
<feature type="compositionally biased region" description="Low complexity" evidence="13">
    <location>
        <begin position="228"/>
        <end position="244"/>
    </location>
</feature>
<dbReference type="PANTHER" id="PTHR21528">
    <property type="entry name" value="DEHYDRODOLICHYL DIPHOSPHATE SYNTHASE COMPLEX SUBUNIT NUS1"/>
    <property type="match status" value="1"/>
</dbReference>
<dbReference type="GO" id="GO:0005789">
    <property type="term" value="C:endoplasmic reticulum membrane"/>
    <property type="evidence" value="ECO:0007669"/>
    <property type="project" value="UniProtKB-SubCell"/>
</dbReference>
<feature type="transmembrane region" description="Helical" evidence="14">
    <location>
        <begin position="77"/>
        <end position="96"/>
    </location>
</feature>
<evidence type="ECO:0000256" key="5">
    <source>
        <dbReference type="ARBA" id="ARBA00012596"/>
    </source>
</evidence>